<dbReference type="Pfam" id="PF13585">
    <property type="entry name" value="CHU_C"/>
    <property type="match status" value="1"/>
</dbReference>
<dbReference type="OrthoDB" id="9765957at2"/>
<dbReference type="EMBL" id="SLWB01000001">
    <property type="protein sequence ID" value="TCN73143.1"/>
    <property type="molecule type" value="Genomic_DNA"/>
</dbReference>
<dbReference type="PROSITE" id="PS51257">
    <property type="entry name" value="PROKAR_LIPOPROTEIN"/>
    <property type="match status" value="1"/>
</dbReference>
<feature type="signal peptide" evidence="1">
    <location>
        <begin position="1"/>
        <end position="16"/>
    </location>
</feature>
<evidence type="ECO:0000313" key="3">
    <source>
        <dbReference type="Proteomes" id="UP000294830"/>
    </source>
</evidence>
<protein>
    <submittedName>
        <fullName evidence="2">CHU domain-containing protein</fullName>
    </submittedName>
</protein>
<organism evidence="2 3">
    <name type="scientific">Acetobacteroides hydrogenigenes</name>
    <dbReference type="NCBI Taxonomy" id="979970"/>
    <lineage>
        <taxon>Bacteria</taxon>
        <taxon>Pseudomonadati</taxon>
        <taxon>Bacteroidota</taxon>
        <taxon>Bacteroidia</taxon>
        <taxon>Bacteroidales</taxon>
        <taxon>Rikenellaceae</taxon>
        <taxon>Acetobacteroides</taxon>
    </lineage>
</organism>
<name>A0A4R2EZR6_9BACT</name>
<keyword evidence="1" id="KW-0732">Signal</keyword>
<comment type="caution">
    <text evidence="2">The sequence shown here is derived from an EMBL/GenBank/DDBJ whole genome shotgun (WGS) entry which is preliminary data.</text>
</comment>
<proteinExistence type="predicted"/>
<reference evidence="2 3" key="1">
    <citation type="submission" date="2019-03" db="EMBL/GenBank/DDBJ databases">
        <title>Genomic Encyclopedia of Archaeal and Bacterial Type Strains, Phase II (KMG-II): from individual species to whole genera.</title>
        <authorList>
            <person name="Goeker M."/>
        </authorList>
    </citation>
    <scope>NUCLEOTIDE SEQUENCE [LARGE SCALE GENOMIC DNA]</scope>
    <source>
        <strain evidence="2 3">RL-C</strain>
    </source>
</reference>
<dbReference type="RefSeq" id="WP_131837920.1">
    <property type="nucleotide sequence ID" value="NZ_SLWB01000001.1"/>
</dbReference>
<sequence length="116" mass="12800">MKRAFLALLLSTILFACSKEEETQHNVTVSRDATTLIYTFDLSAISPVPSNTSFELKIFSKSGSPVFTTSFTGLKYGWNGKTSDGNAVADGMYTYIIKNADKTVNQDGFFYVLSKK</sequence>
<evidence type="ECO:0000256" key="1">
    <source>
        <dbReference type="SAM" id="SignalP"/>
    </source>
</evidence>
<dbReference type="AlphaFoldDB" id="A0A4R2EZR6"/>
<dbReference type="Proteomes" id="UP000294830">
    <property type="component" value="Unassembled WGS sequence"/>
</dbReference>
<accession>A0A4R2EZR6</accession>
<dbReference type="Gene3D" id="2.60.40.4070">
    <property type="match status" value="1"/>
</dbReference>
<gene>
    <name evidence="2" type="ORF">CLV25_101362</name>
</gene>
<evidence type="ECO:0000313" key="2">
    <source>
        <dbReference type="EMBL" id="TCN73143.1"/>
    </source>
</evidence>
<feature type="chain" id="PRO_5020817127" evidence="1">
    <location>
        <begin position="17"/>
        <end position="116"/>
    </location>
</feature>
<keyword evidence="3" id="KW-1185">Reference proteome</keyword>